<evidence type="ECO:0000313" key="1">
    <source>
        <dbReference type="EMBL" id="ONM53505.1"/>
    </source>
</evidence>
<dbReference type="EMBL" id="CM007650">
    <property type="protein sequence ID" value="ONM53505.1"/>
    <property type="molecule type" value="Genomic_DNA"/>
</dbReference>
<organism evidence="1">
    <name type="scientific">Zea mays</name>
    <name type="common">Maize</name>
    <dbReference type="NCBI Taxonomy" id="4577"/>
    <lineage>
        <taxon>Eukaryota</taxon>
        <taxon>Viridiplantae</taxon>
        <taxon>Streptophyta</taxon>
        <taxon>Embryophyta</taxon>
        <taxon>Tracheophyta</taxon>
        <taxon>Spermatophyta</taxon>
        <taxon>Magnoliopsida</taxon>
        <taxon>Liliopsida</taxon>
        <taxon>Poales</taxon>
        <taxon>Poaceae</taxon>
        <taxon>PACMAD clade</taxon>
        <taxon>Panicoideae</taxon>
        <taxon>Andropogonodae</taxon>
        <taxon>Andropogoneae</taxon>
        <taxon>Tripsacinae</taxon>
        <taxon>Zea</taxon>
    </lineage>
</organism>
<dbReference type="InterPro" id="IPR024867">
    <property type="entry name" value="NFRKB"/>
</dbReference>
<protein>
    <submittedName>
        <fullName evidence="1">Uncharacterized protein</fullName>
    </submittedName>
</protein>
<dbReference type="PANTHER" id="PTHR13052">
    <property type="entry name" value="NFRKB-RELATED"/>
    <property type="match status" value="1"/>
</dbReference>
<reference evidence="1" key="1">
    <citation type="submission" date="2015-12" db="EMBL/GenBank/DDBJ databases">
        <title>Update maize B73 reference genome by single molecule sequencing technologies.</title>
        <authorList>
            <consortium name="Maize Genome Sequencing Project"/>
            <person name="Ware D."/>
        </authorList>
    </citation>
    <scope>NUCLEOTIDE SEQUENCE [LARGE SCALE GENOMIC DNA]</scope>
    <source>
        <tissue evidence="1">Seedling</tissue>
    </source>
</reference>
<sequence length="169" mass="19577">MVETLKSWRKRWLSCGDTENLFRDNPSNQMQGVMQLKATNSGMPMKVAQRIDVSKFMSYIKVSRTQLNHIKRLKQSGDGIQTKHVSRVIGGLDKSHVKPYGALLEDEQRRLREHWLEMSCNDLPAAFEVLRERKVLMEKSIKLLGLELQQKNVSVLRKVRCDLSFNSFS</sequence>
<dbReference type="ExpressionAtlas" id="A0A1D6HZK8">
    <property type="expression patterns" value="baseline and differential"/>
</dbReference>
<dbReference type="PANTHER" id="PTHR13052:SF2">
    <property type="entry name" value="NUCLEAR FACTOR KAPPA-B-BINDING PROTEIN"/>
    <property type="match status" value="1"/>
</dbReference>
<dbReference type="AlphaFoldDB" id="A0A1D6HZK8"/>
<name>A0A1D6HZK8_MAIZE</name>
<gene>
    <name evidence="1" type="ORF">ZEAMMB73_Zm00001d019664</name>
</gene>
<accession>A0A1D6HZK8</accession>
<proteinExistence type="predicted"/>
<dbReference type="GO" id="GO:0031011">
    <property type="term" value="C:Ino80 complex"/>
    <property type="evidence" value="ECO:0007669"/>
    <property type="project" value="InterPro"/>
</dbReference>